<proteinExistence type="predicted"/>
<dbReference type="AlphaFoldDB" id="A0A7H8QHR7"/>
<feature type="chain" id="PRO_5028913355" evidence="1">
    <location>
        <begin position="24"/>
        <end position="175"/>
    </location>
</feature>
<dbReference type="RefSeq" id="XP_035339291.1">
    <property type="nucleotide sequence ID" value="XM_035483398.1"/>
</dbReference>
<evidence type="ECO:0000256" key="1">
    <source>
        <dbReference type="SAM" id="SignalP"/>
    </source>
</evidence>
<reference evidence="3" key="1">
    <citation type="submission" date="2020-06" db="EMBL/GenBank/DDBJ databases">
        <title>A chromosome-scale genome assembly of Talaromyces rugulosus W13939.</title>
        <authorList>
            <person name="Wang B."/>
            <person name="Guo L."/>
            <person name="Ye K."/>
            <person name="Wang L."/>
        </authorList>
    </citation>
    <scope>NUCLEOTIDE SEQUENCE [LARGE SCALE GENOMIC DNA]</scope>
    <source>
        <strain evidence="3">W13939</strain>
    </source>
</reference>
<feature type="signal peptide" evidence="1">
    <location>
        <begin position="1"/>
        <end position="23"/>
    </location>
</feature>
<dbReference type="Proteomes" id="UP000509510">
    <property type="component" value="Chromosome I"/>
</dbReference>
<dbReference type="KEGG" id="trg:TRUGW13939_00184"/>
<dbReference type="GeneID" id="55987700"/>
<dbReference type="EMBL" id="CP055898">
    <property type="protein sequence ID" value="QKX53112.1"/>
    <property type="molecule type" value="Genomic_DNA"/>
</dbReference>
<organism evidence="2 3">
    <name type="scientific">Talaromyces rugulosus</name>
    <name type="common">Penicillium rugulosum</name>
    <dbReference type="NCBI Taxonomy" id="121627"/>
    <lineage>
        <taxon>Eukaryota</taxon>
        <taxon>Fungi</taxon>
        <taxon>Dikarya</taxon>
        <taxon>Ascomycota</taxon>
        <taxon>Pezizomycotina</taxon>
        <taxon>Eurotiomycetes</taxon>
        <taxon>Eurotiomycetidae</taxon>
        <taxon>Eurotiales</taxon>
        <taxon>Trichocomaceae</taxon>
        <taxon>Talaromyces</taxon>
        <taxon>Talaromyces sect. Islandici</taxon>
    </lineage>
</organism>
<evidence type="ECO:0000313" key="3">
    <source>
        <dbReference type="Proteomes" id="UP000509510"/>
    </source>
</evidence>
<protein>
    <submittedName>
        <fullName evidence="2">Uncharacterized protein</fullName>
    </submittedName>
</protein>
<gene>
    <name evidence="2" type="ORF">TRUGW13939_00184</name>
</gene>
<keyword evidence="1" id="KW-0732">Signal</keyword>
<sequence length="175" mass="18622">MYGFQTLLGASATILAILSPTTARLTRKNEQSATACCEEIEDCYTLSGKTDDGLNWCAGYWTGTTNWTQGDADTAKCLTNLHYVQNDKCITKSGSSCDNGDSSPDVAKAYDTFLYGNYQLSSNDSRAIQAAMDAMVGKQIDLDVDAGSDGYIVFVHVADNGSGINGIEVYNSGGC</sequence>
<accession>A0A7H8QHR7</accession>
<name>A0A7H8QHR7_TALRU</name>
<dbReference type="OrthoDB" id="3440316at2759"/>
<keyword evidence="3" id="KW-1185">Reference proteome</keyword>
<evidence type="ECO:0000313" key="2">
    <source>
        <dbReference type="EMBL" id="QKX53112.1"/>
    </source>
</evidence>